<proteinExistence type="predicted"/>
<comment type="caution">
    <text evidence="2">The sequence shown here is derived from an EMBL/GenBank/DDBJ whole genome shotgun (WGS) entry which is preliminary data.</text>
</comment>
<sequence length="73" mass="8713">MEPYSIKGRTITTDNFFRSLPFVSKLLAKRITLILWLVFRHYFLDEMGLFSQFSQFETLSIVCRVMKRSNEKS</sequence>
<dbReference type="EMBL" id="JAYRBN010000114">
    <property type="protein sequence ID" value="KAL2723622.1"/>
    <property type="molecule type" value="Genomic_DNA"/>
</dbReference>
<accession>A0ABD2B3R1</accession>
<gene>
    <name evidence="2" type="ORF">V1477_016654</name>
    <name evidence="1" type="ORF">V1477_019473</name>
</gene>
<protein>
    <recommendedName>
        <fullName evidence="4">PiggyBac transposable element-derived protein domain-containing protein</fullName>
    </recommendedName>
</protein>
<evidence type="ECO:0000313" key="3">
    <source>
        <dbReference type="Proteomes" id="UP001607303"/>
    </source>
</evidence>
<name>A0ABD2B3R1_VESMC</name>
<keyword evidence="3" id="KW-1185">Reference proteome</keyword>
<dbReference type="Proteomes" id="UP001607303">
    <property type="component" value="Unassembled WGS sequence"/>
</dbReference>
<dbReference type="AlphaFoldDB" id="A0ABD2B3R1"/>
<evidence type="ECO:0000313" key="1">
    <source>
        <dbReference type="EMBL" id="KAL2723622.1"/>
    </source>
</evidence>
<evidence type="ECO:0000313" key="2">
    <source>
        <dbReference type="EMBL" id="KAL2727378.1"/>
    </source>
</evidence>
<evidence type="ECO:0008006" key="4">
    <source>
        <dbReference type="Google" id="ProtNLM"/>
    </source>
</evidence>
<reference evidence="2 3" key="1">
    <citation type="journal article" date="2024" name="Ann. Entomol. Soc. Am.">
        <title>Genomic analyses of the southern and eastern yellowjacket wasps (Hymenoptera: Vespidae) reveal evolutionary signatures of social life.</title>
        <authorList>
            <person name="Catto M.A."/>
            <person name="Caine P.B."/>
            <person name="Orr S.E."/>
            <person name="Hunt B.G."/>
            <person name="Goodisman M.A.D."/>
        </authorList>
    </citation>
    <scope>NUCLEOTIDE SEQUENCE [LARGE SCALE GENOMIC DNA]</scope>
    <source>
        <strain evidence="2">232</strain>
        <tissue evidence="2">Head and thorax</tissue>
    </source>
</reference>
<dbReference type="EMBL" id="JAYRBN010000100">
    <property type="protein sequence ID" value="KAL2727378.1"/>
    <property type="molecule type" value="Genomic_DNA"/>
</dbReference>
<organism evidence="2 3">
    <name type="scientific">Vespula maculifrons</name>
    <name type="common">Eastern yellow jacket</name>
    <name type="synonym">Wasp</name>
    <dbReference type="NCBI Taxonomy" id="7453"/>
    <lineage>
        <taxon>Eukaryota</taxon>
        <taxon>Metazoa</taxon>
        <taxon>Ecdysozoa</taxon>
        <taxon>Arthropoda</taxon>
        <taxon>Hexapoda</taxon>
        <taxon>Insecta</taxon>
        <taxon>Pterygota</taxon>
        <taxon>Neoptera</taxon>
        <taxon>Endopterygota</taxon>
        <taxon>Hymenoptera</taxon>
        <taxon>Apocrita</taxon>
        <taxon>Aculeata</taxon>
        <taxon>Vespoidea</taxon>
        <taxon>Vespidae</taxon>
        <taxon>Vespinae</taxon>
        <taxon>Vespula</taxon>
    </lineage>
</organism>